<evidence type="ECO:0000256" key="4">
    <source>
        <dbReference type="ARBA" id="ARBA00022475"/>
    </source>
</evidence>
<feature type="transmembrane region" description="Helical" evidence="15">
    <location>
        <begin position="218"/>
        <end position="239"/>
    </location>
</feature>
<feature type="transmembrane region" description="Helical" evidence="15">
    <location>
        <begin position="39"/>
        <end position="62"/>
    </location>
</feature>
<dbReference type="GO" id="GO:0004930">
    <property type="term" value="F:G protein-coupled receptor activity"/>
    <property type="evidence" value="ECO:0007669"/>
    <property type="project" value="UniProtKB-KW"/>
</dbReference>
<evidence type="ECO:0000256" key="2">
    <source>
        <dbReference type="ARBA" id="ARBA00003929"/>
    </source>
</evidence>
<dbReference type="PRINTS" id="PR00237">
    <property type="entry name" value="GPCRRHODOPSN"/>
</dbReference>
<evidence type="ECO:0000256" key="5">
    <source>
        <dbReference type="ARBA" id="ARBA00022606"/>
    </source>
</evidence>
<dbReference type="GO" id="GO:0005886">
    <property type="term" value="C:plasma membrane"/>
    <property type="evidence" value="ECO:0007669"/>
    <property type="project" value="UniProtKB-SubCell"/>
</dbReference>
<evidence type="ECO:0000256" key="15">
    <source>
        <dbReference type="RuleBase" id="RU363047"/>
    </source>
</evidence>
<dbReference type="FunFam" id="1.20.1070.10:FF:000082">
    <property type="entry name" value="Olfactory receptor 1A1"/>
    <property type="match status" value="1"/>
</dbReference>
<evidence type="ECO:0000256" key="11">
    <source>
        <dbReference type="ARBA" id="ARBA00023157"/>
    </source>
</evidence>
<dbReference type="GeneTree" id="ENSGT00940000163938"/>
<dbReference type="InParanoid" id="M3Z6C2"/>
<keyword evidence="11" id="KW-1015">Disulfide bond</keyword>
<keyword evidence="13 14" id="KW-0807">Transducer</keyword>
<dbReference type="STRING" id="9669.ENSMPUP00000019135"/>
<dbReference type="PROSITE" id="PS50262">
    <property type="entry name" value="G_PROTEIN_RECEP_F1_2"/>
    <property type="match status" value="1"/>
</dbReference>
<evidence type="ECO:0000256" key="3">
    <source>
        <dbReference type="ARBA" id="ARBA00004651"/>
    </source>
</evidence>
<evidence type="ECO:0000256" key="10">
    <source>
        <dbReference type="ARBA" id="ARBA00023136"/>
    </source>
</evidence>
<evidence type="ECO:0000256" key="6">
    <source>
        <dbReference type="ARBA" id="ARBA00022692"/>
    </source>
</evidence>
<dbReference type="eggNOG" id="ENOG502QVH7">
    <property type="taxonomic scope" value="Eukaryota"/>
</dbReference>
<feature type="transmembrane region" description="Helical" evidence="15">
    <location>
        <begin position="115"/>
        <end position="133"/>
    </location>
</feature>
<dbReference type="OMA" id="MLTQRKT"/>
<dbReference type="HOGENOM" id="CLU_012526_1_3_1"/>
<accession>M3Z6C2</accession>
<evidence type="ECO:0000256" key="1">
    <source>
        <dbReference type="ARBA" id="ARBA00002936"/>
    </source>
</evidence>
<comment type="function">
    <text evidence="1">Odorant receptor.</text>
</comment>
<reference evidence="17" key="1">
    <citation type="submission" date="2024-06" db="UniProtKB">
        <authorList>
            <consortium name="Ensembl"/>
        </authorList>
    </citation>
    <scope>IDENTIFICATION</scope>
</reference>
<dbReference type="AlphaFoldDB" id="M3Z6C2"/>
<keyword evidence="4 15" id="KW-1003">Cell membrane</keyword>
<dbReference type="Gene3D" id="1.20.1070.10">
    <property type="entry name" value="Rhodopsin 7-helix transmembrane proteins"/>
    <property type="match status" value="1"/>
</dbReference>
<dbReference type="SUPFAM" id="SSF81321">
    <property type="entry name" value="Family A G protein-coupled receptor-like"/>
    <property type="match status" value="1"/>
</dbReference>
<dbReference type="PRINTS" id="PR00245">
    <property type="entry name" value="OLFACTORYR"/>
</dbReference>
<keyword evidence="8 15" id="KW-1133">Transmembrane helix</keyword>
<protein>
    <recommendedName>
        <fullName evidence="15">Olfactory receptor</fullName>
    </recommendedName>
</protein>
<evidence type="ECO:0000256" key="14">
    <source>
        <dbReference type="RuleBase" id="RU000688"/>
    </source>
</evidence>
<comment type="subcellular location">
    <subcellularLocation>
        <location evidence="3 15">Cell membrane</location>
        <topology evidence="3 15">Multi-pass membrane protein</topology>
    </subcellularLocation>
</comment>
<dbReference type="InterPro" id="IPR000725">
    <property type="entry name" value="Olfact_rcpt"/>
</dbReference>
<keyword evidence="7 15" id="KW-0552">Olfaction</keyword>
<keyword evidence="12 14" id="KW-0675">Receptor</keyword>
<feature type="transmembrane region" description="Helical" evidence="15">
    <location>
        <begin position="154"/>
        <end position="175"/>
    </location>
</feature>
<keyword evidence="6 14" id="KW-0812">Transmembrane</keyword>
<evidence type="ECO:0000256" key="8">
    <source>
        <dbReference type="ARBA" id="ARBA00022989"/>
    </source>
</evidence>
<evidence type="ECO:0000313" key="17">
    <source>
        <dbReference type="Ensembl" id="ENSMPUP00000019135.1"/>
    </source>
</evidence>
<comment type="similarity">
    <text evidence="14">Belongs to the G-protein coupled receptor 1 family.</text>
</comment>
<dbReference type="InterPro" id="IPR017452">
    <property type="entry name" value="GPCR_Rhodpsn_7TM"/>
</dbReference>
<evidence type="ECO:0000256" key="13">
    <source>
        <dbReference type="ARBA" id="ARBA00023224"/>
    </source>
</evidence>
<keyword evidence="10 15" id="KW-0472">Membrane</keyword>
<organism evidence="17">
    <name type="scientific">Mustela putorius furo</name>
    <name type="common">European domestic ferret</name>
    <name type="synonym">Mustela furo</name>
    <dbReference type="NCBI Taxonomy" id="9669"/>
    <lineage>
        <taxon>Eukaryota</taxon>
        <taxon>Metazoa</taxon>
        <taxon>Chordata</taxon>
        <taxon>Craniata</taxon>
        <taxon>Vertebrata</taxon>
        <taxon>Euteleostomi</taxon>
        <taxon>Mammalia</taxon>
        <taxon>Eutheria</taxon>
        <taxon>Laurasiatheria</taxon>
        <taxon>Carnivora</taxon>
        <taxon>Caniformia</taxon>
        <taxon>Musteloidea</taxon>
        <taxon>Mustelidae</taxon>
        <taxon>Mustelinae</taxon>
        <taxon>Mustela</taxon>
    </lineage>
</organism>
<sequence>TKHSSICFTYRKAMLRGNQSRMTEFFLLGLTSDPKEQGWLFASFLTMYLVNVAGNSVIIAAIRGDARLHTPMYFFLSNLSLVDICFTSVIVPRMLASMLSQNKKVPFAQCLTQMYFFVAFGITDSFLLAAMALDRYTAICHPLHYTTTMSPQRCLLLVMSSWVLSHLHSLAHTILMARLSFCGPNIIHHFFCDVQPLLTLSCSDTSVNELLAFTEGSFVIMSPFILIIVSYVFITRAVLRVPSGGGRYKVFSTCGSHLTVVALFYGTIIFVYIRPSSTYSVTKDRVVTVIYTVVTPMLNPFIYSLRNKDMKQALKKLIRR</sequence>
<evidence type="ECO:0000256" key="7">
    <source>
        <dbReference type="ARBA" id="ARBA00022725"/>
    </source>
</evidence>
<keyword evidence="9 14" id="KW-0297">G-protein coupled receptor</keyword>
<proteinExistence type="inferred from homology"/>
<dbReference type="InterPro" id="IPR000276">
    <property type="entry name" value="GPCR_Rhodpsn"/>
</dbReference>
<dbReference type="GO" id="GO:0004984">
    <property type="term" value="F:olfactory receptor activity"/>
    <property type="evidence" value="ECO:0007669"/>
    <property type="project" value="InterPro"/>
</dbReference>
<evidence type="ECO:0000256" key="12">
    <source>
        <dbReference type="ARBA" id="ARBA00023170"/>
    </source>
</evidence>
<dbReference type="PANTHER" id="PTHR48001">
    <property type="entry name" value="OLFACTORY RECEPTOR"/>
    <property type="match status" value="1"/>
</dbReference>
<feature type="transmembrane region" description="Helical" evidence="15">
    <location>
        <begin position="74"/>
        <end position="95"/>
    </location>
</feature>
<dbReference type="CDD" id="cd15235">
    <property type="entry name" value="7tmA_OR1A-like"/>
    <property type="match status" value="1"/>
</dbReference>
<dbReference type="Ensembl" id="ENSMPUT00000019411.1">
    <property type="protein sequence ID" value="ENSMPUP00000019135.1"/>
    <property type="gene ID" value="ENSMPUG00000019259.1"/>
</dbReference>
<feature type="transmembrane region" description="Helical" evidence="15">
    <location>
        <begin position="251"/>
        <end position="273"/>
    </location>
</feature>
<keyword evidence="5 15" id="KW-0716">Sensory transduction</keyword>
<evidence type="ECO:0000259" key="16">
    <source>
        <dbReference type="PROSITE" id="PS50262"/>
    </source>
</evidence>
<name>M3Z6C2_MUSPF</name>
<feature type="domain" description="G-protein coupled receptors family 1 profile" evidence="16">
    <location>
        <begin position="54"/>
        <end position="303"/>
    </location>
</feature>
<feature type="transmembrane region" description="Helical" evidence="15">
    <location>
        <begin position="285"/>
        <end position="305"/>
    </location>
</feature>
<comment type="function">
    <text evidence="2">Putative odorant or sperm cell receptor.</text>
</comment>
<evidence type="ECO:0000256" key="9">
    <source>
        <dbReference type="ARBA" id="ARBA00023040"/>
    </source>
</evidence>
<dbReference type="EMBL" id="AEYP01042848">
    <property type="status" value="NOT_ANNOTATED_CDS"/>
    <property type="molecule type" value="Genomic_DNA"/>
</dbReference>
<dbReference type="Pfam" id="PF13853">
    <property type="entry name" value="7tm_4"/>
    <property type="match status" value="1"/>
</dbReference>
<dbReference type="PROSITE" id="PS00237">
    <property type="entry name" value="G_PROTEIN_RECEP_F1_1"/>
    <property type="match status" value="1"/>
</dbReference>